<keyword evidence="1" id="KW-0378">Hydrolase</keyword>
<dbReference type="InterPro" id="IPR036457">
    <property type="entry name" value="PPM-type-like_dom_sf"/>
</dbReference>
<dbReference type="AlphaFoldDB" id="A0A7L5E7T3"/>
<dbReference type="InterPro" id="IPR052016">
    <property type="entry name" value="Bact_Sigma-Reg"/>
</dbReference>
<dbReference type="KEGG" id="mrob:HH214_11320"/>
<proteinExistence type="predicted"/>
<dbReference type="InterPro" id="IPR001932">
    <property type="entry name" value="PPM-type_phosphatase-like_dom"/>
</dbReference>
<evidence type="ECO:0000256" key="1">
    <source>
        <dbReference type="ARBA" id="ARBA00022801"/>
    </source>
</evidence>
<evidence type="ECO:0000259" key="2">
    <source>
        <dbReference type="SMART" id="SM00331"/>
    </source>
</evidence>
<accession>A0A7L5E7T3</accession>
<dbReference type="SMART" id="SM00331">
    <property type="entry name" value="PP2C_SIG"/>
    <property type="match status" value="1"/>
</dbReference>
<gene>
    <name evidence="3" type="ORF">HH214_11320</name>
</gene>
<protein>
    <submittedName>
        <fullName evidence="3">Serine/threonine-protein phosphatase</fullName>
    </submittedName>
</protein>
<keyword evidence="4" id="KW-1185">Reference proteome</keyword>
<dbReference type="PANTHER" id="PTHR43156:SF2">
    <property type="entry name" value="STAGE II SPORULATION PROTEIN E"/>
    <property type="match status" value="1"/>
</dbReference>
<dbReference type="SUPFAM" id="SSF55781">
    <property type="entry name" value="GAF domain-like"/>
    <property type="match status" value="1"/>
</dbReference>
<dbReference type="SUPFAM" id="SSF81606">
    <property type="entry name" value="PP2C-like"/>
    <property type="match status" value="1"/>
</dbReference>
<dbReference type="Gene3D" id="3.60.40.10">
    <property type="entry name" value="PPM-type phosphatase domain"/>
    <property type="match status" value="1"/>
</dbReference>
<dbReference type="PANTHER" id="PTHR43156">
    <property type="entry name" value="STAGE II SPORULATION PROTEIN E-RELATED"/>
    <property type="match status" value="1"/>
</dbReference>
<evidence type="ECO:0000313" key="4">
    <source>
        <dbReference type="Proteomes" id="UP000503278"/>
    </source>
</evidence>
<reference evidence="3 4" key="1">
    <citation type="submission" date="2020-04" db="EMBL/GenBank/DDBJ databases">
        <title>Genome sequencing of novel species.</title>
        <authorList>
            <person name="Heo J."/>
            <person name="Kim S.-J."/>
            <person name="Kim J.-S."/>
            <person name="Hong S.-B."/>
            <person name="Kwon S.-W."/>
        </authorList>
    </citation>
    <scope>NUCLEOTIDE SEQUENCE [LARGE SCALE GENOMIC DNA]</scope>
    <source>
        <strain evidence="3 4">F39-2</strain>
    </source>
</reference>
<sequence>MQTIEEGSGEDELIKLLLKRQWELNSLLEVTQAINKNTSAPVLIQMLEVILKNYLHIGKLRFLVERQGAFVCVSKYGGNFETVPVLYKACLQLKKVKIPTALAGHADRLLSSYSYFIPIYHKGKALAYALIGDFNLSGEMLSNDLNFIQTLINVIVVALENKKLFRERLQAERLQRELELAAEVQNMLIPVKVHKDKAVELGAKYLPHQDIGGDYFDFFRLNDQEFLWCIADVSGKGISAALLMANFQASLRAWATVDDDLSNVVRRLNTIVIKNTKGERFITLFLAKYNESTRKLTYINAGHTPSILHTGNTTLPLRAGTTMIGVFEELPFLNQGETIVDPGSLLFNYTDGLMDYELNKNDHWDEDTLIEFVKDYSHLSADKFNQVLMDHLNRIIRGRRIDDVTLLTLKFC</sequence>
<dbReference type="EMBL" id="CP051682">
    <property type="protein sequence ID" value="QJD96416.1"/>
    <property type="molecule type" value="Genomic_DNA"/>
</dbReference>
<evidence type="ECO:0000313" key="3">
    <source>
        <dbReference type="EMBL" id="QJD96416.1"/>
    </source>
</evidence>
<organism evidence="3 4">
    <name type="scientific">Mucilaginibacter robiniae</name>
    <dbReference type="NCBI Taxonomy" id="2728022"/>
    <lineage>
        <taxon>Bacteria</taxon>
        <taxon>Pseudomonadati</taxon>
        <taxon>Bacteroidota</taxon>
        <taxon>Sphingobacteriia</taxon>
        <taxon>Sphingobacteriales</taxon>
        <taxon>Sphingobacteriaceae</taxon>
        <taxon>Mucilaginibacter</taxon>
    </lineage>
</organism>
<feature type="domain" description="PPM-type phosphatase" evidence="2">
    <location>
        <begin position="196"/>
        <end position="411"/>
    </location>
</feature>
<dbReference type="GO" id="GO:0016791">
    <property type="term" value="F:phosphatase activity"/>
    <property type="evidence" value="ECO:0007669"/>
    <property type="project" value="TreeGrafter"/>
</dbReference>
<dbReference type="Proteomes" id="UP000503278">
    <property type="component" value="Chromosome"/>
</dbReference>
<dbReference type="Pfam" id="PF07228">
    <property type="entry name" value="SpoIIE"/>
    <property type="match status" value="1"/>
</dbReference>
<name>A0A7L5E7T3_9SPHI</name>
<dbReference type="RefSeq" id="WP_169607730.1">
    <property type="nucleotide sequence ID" value="NZ_CP051682.1"/>
</dbReference>